<reference evidence="1 2" key="1">
    <citation type="submission" date="2015-12" db="EMBL/GenBank/DDBJ databases">
        <title>The genome of Folsomia candida.</title>
        <authorList>
            <person name="Faddeeva A."/>
            <person name="Derks M.F."/>
            <person name="Anvar Y."/>
            <person name="Smit S."/>
            <person name="Van Straalen N."/>
            <person name="Roelofs D."/>
        </authorList>
    </citation>
    <scope>NUCLEOTIDE SEQUENCE [LARGE SCALE GENOMIC DNA]</scope>
    <source>
        <strain evidence="1 2">VU population</strain>
        <tissue evidence="1">Whole body</tissue>
    </source>
</reference>
<evidence type="ECO:0000313" key="1">
    <source>
        <dbReference type="EMBL" id="OXA54983.1"/>
    </source>
</evidence>
<dbReference type="Proteomes" id="UP000198287">
    <property type="component" value="Unassembled WGS sequence"/>
</dbReference>
<comment type="caution">
    <text evidence="1">The sequence shown here is derived from an EMBL/GenBank/DDBJ whole genome shotgun (WGS) entry which is preliminary data.</text>
</comment>
<evidence type="ECO:0000313" key="2">
    <source>
        <dbReference type="Proteomes" id="UP000198287"/>
    </source>
</evidence>
<proteinExistence type="predicted"/>
<organism evidence="1 2">
    <name type="scientific">Folsomia candida</name>
    <name type="common">Springtail</name>
    <dbReference type="NCBI Taxonomy" id="158441"/>
    <lineage>
        <taxon>Eukaryota</taxon>
        <taxon>Metazoa</taxon>
        <taxon>Ecdysozoa</taxon>
        <taxon>Arthropoda</taxon>
        <taxon>Hexapoda</taxon>
        <taxon>Collembola</taxon>
        <taxon>Entomobryomorpha</taxon>
        <taxon>Isotomoidea</taxon>
        <taxon>Isotomidae</taxon>
        <taxon>Proisotominae</taxon>
        <taxon>Folsomia</taxon>
    </lineage>
</organism>
<dbReference type="AlphaFoldDB" id="A0A226EBR8"/>
<sequence length="254" mass="28413">MCNPLQDPLSTCILIPSPAPLSSSIFSMGLIGSCGHVCSAELSTFDASWHNKIPFQVVRELEMELGADKTTISGGGACSMDFCIQKCREARHLHLPACLDSTDFTPNFGQDQSRRNDFLIFSGIGTTRFILQIEKLIEIGQSHSAVVVLSKHNKLPEWHITCRTCHRAKFTFHLQLAGVKLTDLFIKLAATIHPDRIFQIIDIYSQLAIPNRQKTTFPNFLIISTNSNIDITTFSAIYPNNSYVFQVMTFITEQ</sequence>
<name>A0A226EBR8_FOLCA</name>
<gene>
    <name evidence="1" type="ORF">Fcan01_11764</name>
</gene>
<accession>A0A226EBR8</accession>
<dbReference type="EMBL" id="LNIX01000005">
    <property type="protein sequence ID" value="OXA54983.1"/>
    <property type="molecule type" value="Genomic_DNA"/>
</dbReference>
<keyword evidence="2" id="KW-1185">Reference proteome</keyword>
<protein>
    <submittedName>
        <fullName evidence="1">Uncharacterized protein</fullName>
    </submittedName>
</protein>